<evidence type="ECO:0000313" key="9">
    <source>
        <dbReference type="Proteomes" id="UP000240971"/>
    </source>
</evidence>
<dbReference type="GO" id="GO:0032993">
    <property type="term" value="C:protein-DNA complex"/>
    <property type="evidence" value="ECO:0007669"/>
    <property type="project" value="TreeGrafter"/>
</dbReference>
<dbReference type="PANTHER" id="PTHR48111">
    <property type="entry name" value="REGULATOR OF RPOS"/>
    <property type="match status" value="1"/>
</dbReference>
<evidence type="ECO:0000256" key="3">
    <source>
        <dbReference type="ARBA" id="ARBA00023125"/>
    </source>
</evidence>
<protein>
    <submittedName>
        <fullName evidence="8">DNA-binding response OmpR family regulator</fullName>
    </submittedName>
</protein>
<evidence type="ECO:0000259" key="6">
    <source>
        <dbReference type="PROSITE" id="PS50110"/>
    </source>
</evidence>
<dbReference type="PROSITE" id="PS50110">
    <property type="entry name" value="RESPONSE_REGULATORY"/>
    <property type="match status" value="1"/>
</dbReference>
<dbReference type="Gene3D" id="1.10.10.10">
    <property type="entry name" value="Winged helix-like DNA-binding domain superfamily/Winged helix DNA-binding domain"/>
    <property type="match status" value="1"/>
</dbReference>
<dbReference type="CDD" id="cd00383">
    <property type="entry name" value="trans_reg_C"/>
    <property type="match status" value="1"/>
</dbReference>
<dbReference type="AlphaFoldDB" id="A0A2P8HV00"/>
<comment type="caution">
    <text evidence="8">The sequence shown here is derived from an EMBL/GenBank/DDBJ whole genome shotgun (WGS) entry which is preliminary data.</text>
</comment>
<organism evidence="8 9">
    <name type="scientific">Chitinophaga niastensis</name>
    <dbReference type="NCBI Taxonomy" id="536980"/>
    <lineage>
        <taxon>Bacteria</taxon>
        <taxon>Pseudomonadati</taxon>
        <taxon>Bacteroidota</taxon>
        <taxon>Chitinophagia</taxon>
        <taxon>Chitinophagales</taxon>
        <taxon>Chitinophagaceae</taxon>
        <taxon>Chitinophaga</taxon>
    </lineage>
</organism>
<feature type="modified residue" description="4-aspartylphosphate" evidence="4">
    <location>
        <position position="55"/>
    </location>
</feature>
<dbReference type="InterPro" id="IPR036388">
    <property type="entry name" value="WH-like_DNA-bd_sf"/>
</dbReference>
<dbReference type="SUPFAM" id="SSF52172">
    <property type="entry name" value="CheY-like"/>
    <property type="match status" value="1"/>
</dbReference>
<dbReference type="EMBL" id="PYAW01000001">
    <property type="protein sequence ID" value="PSL50057.1"/>
    <property type="molecule type" value="Genomic_DNA"/>
</dbReference>
<feature type="domain" description="OmpR/PhoB-type" evidence="7">
    <location>
        <begin position="128"/>
        <end position="232"/>
    </location>
</feature>
<name>A0A2P8HV00_CHINA</name>
<dbReference type="InterPro" id="IPR016032">
    <property type="entry name" value="Sig_transdc_resp-reg_C-effctor"/>
</dbReference>
<dbReference type="Pfam" id="PF00486">
    <property type="entry name" value="Trans_reg_C"/>
    <property type="match status" value="1"/>
</dbReference>
<dbReference type="InterPro" id="IPR011006">
    <property type="entry name" value="CheY-like_superfamily"/>
</dbReference>
<evidence type="ECO:0000259" key="7">
    <source>
        <dbReference type="PROSITE" id="PS51755"/>
    </source>
</evidence>
<evidence type="ECO:0000313" key="8">
    <source>
        <dbReference type="EMBL" id="PSL50057.1"/>
    </source>
</evidence>
<dbReference type="InterPro" id="IPR001789">
    <property type="entry name" value="Sig_transdc_resp-reg_receiver"/>
</dbReference>
<dbReference type="InterPro" id="IPR039420">
    <property type="entry name" value="WalR-like"/>
</dbReference>
<evidence type="ECO:0000256" key="4">
    <source>
        <dbReference type="PROSITE-ProRule" id="PRU00169"/>
    </source>
</evidence>
<reference evidence="8 9" key="1">
    <citation type="submission" date="2018-03" db="EMBL/GenBank/DDBJ databases">
        <title>Genomic Encyclopedia of Archaeal and Bacterial Type Strains, Phase II (KMG-II): from individual species to whole genera.</title>
        <authorList>
            <person name="Goeker M."/>
        </authorList>
    </citation>
    <scope>NUCLEOTIDE SEQUENCE [LARGE SCALE GENOMIC DNA]</scope>
    <source>
        <strain evidence="8 9">DSM 24859</strain>
    </source>
</reference>
<proteinExistence type="predicted"/>
<dbReference type="Proteomes" id="UP000240971">
    <property type="component" value="Unassembled WGS sequence"/>
</dbReference>
<dbReference type="Gene3D" id="3.40.50.2300">
    <property type="match status" value="1"/>
</dbReference>
<dbReference type="OrthoDB" id="9790442at2"/>
<dbReference type="SUPFAM" id="SSF46894">
    <property type="entry name" value="C-terminal effector domain of the bipartite response regulators"/>
    <property type="match status" value="1"/>
</dbReference>
<keyword evidence="9" id="KW-1185">Reference proteome</keyword>
<evidence type="ECO:0000256" key="1">
    <source>
        <dbReference type="ARBA" id="ARBA00022553"/>
    </source>
</evidence>
<dbReference type="SMART" id="SM00862">
    <property type="entry name" value="Trans_reg_C"/>
    <property type="match status" value="1"/>
</dbReference>
<keyword evidence="2" id="KW-0902">Two-component regulatory system</keyword>
<accession>A0A2P8HV00</accession>
<feature type="DNA-binding region" description="OmpR/PhoB-type" evidence="5">
    <location>
        <begin position="128"/>
        <end position="232"/>
    </location>
</feature>
<dbReference type="GO" id="GO:0005829">
    <property type="term" value="C:cytosol"/>
    <property type="evidence" value="ECO:0007669"/>
    <property type="project" value="TreeGrafter"/>
</dbReference>
<sequence>MNRNPRVLLVEDDKAFSSIVKQHLEEAGFTVEQCFDGIDALHHYQRSRYDICLVDIVIPRMSGFELAAAIRKESMLTPIFFLSSERTLDEDRINGFQLGGDGYMVKPFSFNELLKRMRVILKWTRPEKSELLVGHTAGVNTYHYRKLKVYNTETKVVLGKLSPIEAKMLRYFFNRPNIIVKKDEVLLRVWGKEDFHTSRSMDVFIGRVRRQLKIDPCLELETVYNVGLRLNVPKTLELQKICVPIKKD</sequence>
<keyword evidence="3 5" id="KW-0238">DNA-binding</keyword>
<feature type="domain" description="Response regulatory" evidence="6">
    <location>
        <begin position="6"/>
        <end position="121"/>
    </location>
</feature>
<dbReference type="Gene3D" id="6.10.250.690">
    <property type="match status" value="1"/>
</dbReference>
<dbReference type="Pfam" id="PF00072">
    <property type="entry name" value="Response_reg"/>
    <property type="match status" value="1"/>
</dbReference>
<dbReference type="GO" id="GO:0000156">
    <property type="term" value="F:phosphorelay response regulator activity"/>
    <property type="evidence" value="ECO:0007669"/>
    <property type="project" value="TreeGrafter"/>
</dbReference>
<keyword evidence="1 4" id="KW-0597">Phosphoprotein</keyword>
<dbReference type="GO" id="GO:0006355">
    <property type="term" value="P:regulation of DNA-templated transcription"/>
    <property type="evidence" value="ECO:0007669"/>
    <property type="project" value="InterPro"/>
</dbReference>
<dbReference type="InterPro" id="IPR001867">
    <property type="entry name" value="OmpR/PhoB-type_DNA-bd"/>
</dbReference>
<evidence type="ECO:0000256" key="5">
    <source>
        <dbReference type="PROSITE-ProRule" id="PRU01091"/>
    </source>
</evidence>
<dbReference type="PANTHER" id="PTHR48111:SF40">
    <property type="entry name" value="PHOSPHATE REGULON TRANSCRIPTIONAL REGULATORY PROTEIN PHOB"/>
    <property type="match status" value="1"/>
</dbReference>
<dbReference type="GO" id="GO:0000976">
    <property type="term" value="F:transcription cis-regulatory region binding"/>
    <property type="evidence" value="ECO:0007669"/>
    <property type="project" value="TreeGrafter"/>
</dbReference>
<dbReference type="RefSeq" id="WP_106527239.1">
    <property type="nucleotide sequence ID" value="NZ_PYAW01000001.1"/>
</dbReference>
<evidence type="ECO:0000256" key="2">
    <source>
        <dbReference type="ARBA" id="ARBA00023012"/>
    </source>
</evidence>
<dbReference type="SMART" id="SM00448">
    <property type="entry name" value="REC"/>
    <property type="match status" value="1"/>
</dbReference>
<gene>
    <name evidence="8" type="ORF">CLV51_1011401</name>
</gene>
<dbReference type="PROSITE" id="PS51755">
    <property type="entry name" value="OMPR_PHOB"/>
    <property type="match status" value="1"/>
</dbReference>